<keyword evidence="2" id="KW-0804">Transcription</keyword>
<evidence type="ECO:0000256" key="1">
    <source>
        <dbReference type="ARBA" id="ARBA00007692"/>
    </source>
</evidence>
<keyword evidence="2" id="KW-0805">Transcription regulation</keyword>
<dbReference type="PANTHER" id="PTHR13068:SF236">
    <property type="entry name" value="OS02G0749800 PROTEIN"/>
    <property type="match status" value="1"/>
</dbReference>
<dbReference type="GO" id="GO:0003676">
    <property type="term" value="F:nucleic acid binding"/>
    <property type="evidence" value="ECO:0007669"/>
    <property type="project" value="InterPro"/>
</dbReference>
<gene>
    <name evidence="4" type="ORF">C5167_040525</name>
</gene>
<dbReference type="Pfam" id="PF02536">
    <property type="entry name" value="mTERF"/>
    <property type="match status" value="4"/>
</dbReference>
<keyword evidence="3" id="KW-0809">Transit peptide</keyword>
<proteinExistence type="inferred from homology"/>
<dbReference type="InterPro" id="IPR003690">
    <property type="entry name" value="MTERF"/>
</dbReference>
<reference evidence="4 5" key="1">
    <citation type="journal article" date="2018" name="Science">
        <title>The opium poppy genome and morphinan production.</title>
        <authorList>
            <person name="Guo L."/>
            <person name="Winzer T."/>
            <person name="Yang X."/>
            <person name="Li Y."/>
            <person name="Ning Z."/>
            <person name="He Z."/>
            <person name="Teodor R."/>
            <person name="Lu Y."/>
            <person name="Bowser T.A."/>
            <person name="Graham I.A."/>
            <person name="Ye K."/>
        </authorList>
    </citation>
    <scope>NUCLEOTIDE SEQUENCE [LARGE SCALE GENOMIC DNA]</scope>
    <source>
        <strain evidence="5">cv. HN1</strain>
        <tissue evidence="4">Leaves</tissue>
    </source>
</reference>
<comment type="similarity">
    <text evidence="1">Belongs to the mTERF family.</text>
</comment>
<evidence type="ECO:0000256" key="3">
    <source>
        <dbReference type="ARBA" id="ARBA00022946"/>
    </source>
</evidence>
<dbReference type="SMART" id="SM00733">
    <property type="entry name" value="Mterf"/>
    <property type="match status" value="9"/>
</dbReference>
<name>A0A4Y7IJE5_PAPSO</name>
<evidence type="ECO:0000313" key="5">
    <source>
        <dbReference type="Proteomes" id="UP000316621"/>
    </source>
</evidence>
<dbReference type="AlphaFoldDB" id="A0A4Y7IJE5"/>
<protein>
    <submittedName>
        <fullName evidence="4">Uncharacterized protein</fullName>
    </submittedName>
</protein>
<dbReference type="PANTHER" id="PTHR13068">
    <property type="entry name" value="CGI-12 PROTEIN-RELATED"/>
    <property type="match status" value="1"/>
</dbReference>
<accession>A0A4Y7IJE5</accession>
<dbReference type="InterPro" id="IPR038538">
    <property type="entry name" value="MTERF_sf"/>
</dbReference>
<keyword evidence="2" id="KW-0806">Transcription termination</keyword>
<dbReference type="Gramene" id="RZC47569">
    <property type="protein sequence ID" value="RZC47569"/>
    <property type="gene ID" value="C5167_040525"/>
</dbReference>
<dbReference type="Gene3D" id="1.25.70.10">
    <property type="entry name" value="Transcription termination factor 3, mitochondrial"/>
    <property type="match status" value="2"/>
</dbReference>
<organism evidence="4 5">
    <name type="scientific">Papaver somniferum</name>
    <name type="common">Opium poppy</name>
    <dbReference type="NCBI Taxonomy" id="3469"/>
    <lineage>
        <taxon>Eukaryota</taxon>
        <taxon>Viridiplantae</taxon>
        <taxon>Streptophyta</taxon>
        <taxon>Embryophyta</taxon>
        <taxon>Tracheophyta</taxon>
        <taxon>Spermatophyta</taxon>
        <taxon>Magnoliopsida</taxon>
        <taxon>Ranunculales</taxon>
        <taxon>Papaveraceae</taxon>
        <taxon>Papaveroideae</taxon>
        <taxon>Papaver</taxon>
    </lineage>
</organism>
<evidence type="ECO:0000256" key="2">
    <source>
        <dbReference type="ARBA" id="ARBA00022472"/>
    </source>
</evidence>
<dbReference type="Proteomes" id="UP000316621">
    <property type="component" value="Chromosome 1"/>
</dbReference>
<dbReference type="EMBL" id="CM010715">
    <property type="protein sequence ID" value="RZC47569.1"/>
    <property type="molecule type" value="Genomic_DNA"/>
</dbReference>
<dbReference type="GO" id="GO:0006353">
    <property type="term" value="P:DNA-templated transcription termination"/>
    <property type="evidence" value="ECO:0007669"/>
    <property type="project" value="UniProtKB-KW"/>
</dbReference>
<sequence>MDSCGLSINEVVTASKKLNFKTSLKPDSILTLLETYGFTKPHISKLINKDPSLLLSKLDKTLKPELEFFNTKGLSGIEFAKFIYENPSILKCSLQNKIIPSFGMLNNICQADERVIGVVKRCLPRTLTITHARLTGIVEKEVGLVGRRNSQCNNVMRMSENKIVLVMDYLVNQMGYSVLVIAKFPQLLTYSLEKRIVLRCCVSQILISKGLVKYQIPLSSLLIMDEKAYVEKFVIKFEKEAPELLQNSSSSFVVSYLMDSCGFSIYEAITASKELNFKTTLKPDSILTLLETYGFTKPHISKLINKDPSLLLSKPDKTLKPKLEFFNTKGLSGIDLAKFISANPSILKCSLQNKITPSFGMLNNICQADERVIGAVKRCSVLLRIDLNKSMMLNIELLRNVGVPGEKITWFLVSQPRTLTISHVRFTGIVERVKEMGFDPLESTFLHALQGLTARKSTWEAKLNLFRRLGLSEGEIRSAIKKQPMCMRVSEKKIVLVMDYLVNQMGYSALVIAQFPQILTYSLEKRIVPRCCVSQILISRGLVNYQIPLTSLLIMAEKAFVEKFVIKFEKEAPELLTQG</sequence>
<dbReference type="FunFam" id="1.25.70.10:FF:000001">
    <property type="entry name" value="Mitochondrial transcription termination factor-like"/>
    <property type="match status" value="1"/>
</dbReference>
<dbReference type="OMA" id="GMLNNIC"/>
<evidence type="ECO:0000313" key="4">
    <source>
        <dbReference type="EMBL" id="RZC47569.1"/>
    </source>
</evidence>
<keyword evidence="5" id="KW-1185">Reference proteome</keyword>